<dbReference type="SUPFAM" id="SSF52343">
    <property type="entry name" value="Ferredoxin reductase-like, C-terminal NADP-linked domain"/>
    <property type="match status" value="1"/>
</dbReference>
<feature type="domain" description="FAD-binding FR-type" evidence="1">
    <location>
        <begin position="46"/>
        <end position="147"/>
    </location>
</feature>
<sequence length="371" mass="40792">MPLIPLSLARHLAPGLKPLRALAERAWLREAEVDFFLAALHPLLRLNRVFARLEARQWVADDMLALTFRVNGNARGWRPGQHVQLHQTLDGVRLGRSYSLTAVHGDGRVELAIKRQPGGRLSNRLVDFLEIGTLVEMGQAEGELHWPQEATGVLLLAAGSGITPVLGMLREALAQGFTAPVTLLHYVRQRGQRGQRAFADELQALARRYPNFTVRWSISGEAPVADELTGRFQADHVRHSVASDLLACGPHGFVSLVRQWWQAEPRQGSVQLEAFSAAPVNTAEPARQVRLGFARARSEMQGDSRYNLLEQAEAHGLRPAHGCRQGVCTACTCQLVSGTVRDLRTGALFAEPGQPIRLCVSAPHSDLVIDL</sequence>
<dbReference type="RefSeq" id="WP_350447123.1">
    <property type="nucleotide sequence ID" value="NZ_CP158373.1"/>
</dbReference>
<dbReference type="PROSITE" id="PS51384">
    <property type="entry name" value="FAD_FR"/>
    <property type="match status" value="1"/>
</dbReference>
<dbReference type="CDD" id="cd00207">
    <property type="entry name" value="fer2"/>
    <property type="match status" value="1"/>
</dbReference>
<name>A0AAU7Y1I2_9PSED</name>
<dbReference type="Pfam" id="PF00111">
    <property type="entry name" value="Fer2"/>
    <property type="match status" value="1"/>
</dbReference>
<dbReference type="PANTHER" id="PTHR47354">
    <property type="entry name" value="NADH OXIDOREDUCTASE HCR"/>
    <property type="match status" value="1"/>
</dbReference>
<dbReference type="SUPFAM" id="SSF54292">
    <property type="entry name" value="2Fe-2S ferredoxin-like"/>
    <property type="match status" value="1"/>
</dbReference>
<dbReference type="Gene3D" id="2.40.30.10">
    <property type="entry name" value="Translation factors"/>
    <property type="match status" value="1"/>
</dbReference>
<reference evidence="2" key="1">
    <citation type="submission" date="2023-08" db="EMBL/GenBank/DDBJ databases">
        <title>Increased levels of nutrients transform a symbiont into a lethal pathobiont.</title>
        <authorList>
            <person name="Lachnit T."/>
            <person name="Ulrich L."/>
            <person name="Willmer F.M."/>
            <person name="Hasenbein T."/>
            <person name="Steiner L.X."/>
            <person name="Wolters M."/>
            <person name="Herbst E.M."/>
            <person name="Deines P."/>
        </authorList>
    </citation>
    <scope>NUCLEOTIDE SEQUENCE</scope>
    <source>
        <strain evidence="2">T3</strain>
    </source>
</reference>
<dbReference type="InterPro" id="IPR001041">
    <property type="entry name" value="2Fe-2S_ferredoxin-type"/>
</dbReference>
<dbReference type="Gene3D" id="3.10.20.30">
    <property type="match status" value="1"/>
</dbReference>
<dbReference type="CDD" id="cd06216">
    <property type="entry name" value="FNR_iron_sulfur_binding_2"/>
    <property type="match status" value="1"/>
</dbReference>
<dbReference type="AlphaFoldDB" id="A0AAU7Y1I2"/>
<dbReference type="Gene3D" id="3.40.50.80">
    <property type="entry name" value="Nucleotide-binding domain of ferredoxin-NADP reductase (FNR) module"/>
    <property type="match status" value="1"/>
</dbReference>
<dbReference type="InterPro" id="IPR050415">
    <property type="entry name" value="MRET"/>
</dbReference>
<dbReference type="SUPFAM" id="SSF63380">
    <property type="entry name" value="Riboflavin synthase domain-like"/>
    <property type="match status" value="1"/>
</dbReference>
<dbReference type="InterPro" id="IPR039261">
    <property type="entry name" value="FNR_nucleotide-bd"/>
</dbReference>
<gene>
    <name evidence="2" type="ORF">ABS648_27285</name>
</gene>
<evidence type="ECO:0000259" key="1">
    <source>
        <dbReference type="PROSITE" id="PS51384"/>
    </source>
</evidence>
<dbReference type="EMBL" id="CP158373">
    <property type="protein sequence ID" value="XBY63599.1"/>
    <property type="molecule type" value="Genomic_DNA"/>
</dbReference>
<dbReference type="InterPro" id="IPR001433">
    <property type="entry name" value="OxRdtase_FAD/NAD-bd"/>
</dbReference>
<proteinExistence type="predicted"/>
<accession>A0AAU7Y1I2</accession>
<dbReference type="PANTHER" id="PTHR47354:SF3">
    <property type="entry name" value="OXIDOREDUCTASE-RELATED"/>
    <property type="match status" value="1"/>
</dbReference>
<dbReference type="Pfam" id="PF00175">
    <property type="entry name" value="NAD_binding_1"/>
    <property type="match status" value="1"/>
</dbReference>
<dbReference type="PROSITE" id="PS00197">
    <property type="entry name" value="2FE2S_FER_1"/>
    <property type="match status" value="1"/>
</dbReference>
<dbReference type="GO" id="GO:0016491">
    <property type="term" value="F:oxidoreductase activity"/>
    <property type="evidence" value="ECO:0007669"/>
    <property type="project" value="InterPro"/>
</dbReference>
<dbReference type="InterPro" id="IPR017938">
    <property type="entry name" value="Riboflavin_synthase-like_b-brl"/>
</dbReference>
<dbReference type="InterPro" id="IPR006058">
    <property type="entry name" value="2Fe2S_fd_BS"/>
</dbReference>
<dbReference type="InterPro" id="IPR008333">
    <property type="entry name" value="Cbr1-like_FAD-bd_dom"/>
</dbReference>
<evidence type="ECO:0000313" key="2">
    <source>
        <dbReference type="EMBL" id="XBY63599.1"/>
    </source>
</evidence>
<dbReference type="InterPro" id="IPR036010">
    <property type="entry name" value="2Fe-2S_ferredoxin-like_sf"/>
</dbReference>
<organism evidence="2">
    <name type="scientific">Pseudomonas solani</name>
    <dbReference type="NCBI Taxonomy" id="2731552"/>
    <lineage>
        <taxon>Bacteria</taxon>
        <taxon>Pseudomonadati</taxon>
        <taxon>Pseudomonadota</taxon>
        <taxon>Gammaproteobacteria</taxon>
        <taxon>Pseudomonadales</taxon>
        <taxon>Pseudomonadaceae</taxon>
        <taxon>Pseudomonas</taxon>
    </lineage>
</organism>
<dbReference type="GO" id="GO:0051537">
    <property type="term" value="F:2 iron, 2 sulfur cluster binding"/>
    <property type="evidence" value="ECO:0007669"/>
    <property type="project" value="InterPro"/>
</dbReference>
<dbReference type="InterPro" id="IPR017927">
    <property type="entry name" value="FAD-bd_FR_type"/>
</dbReference>
<dbReference type="InterPro" id="IPR012675">
    <property type="entry name" value="Beta-grasp_dom_sf"/>
</dbReference>
<dbReference type="Pfam" id="PF00970">
    <property type="entry name" value="FAD_binding_6"/>
    <property type="match status" value="1"/>
</dbReference>
<protein>
    <submittedName>
        <fullName evidence="2">Ferredoxin reductase</fullName>
    </submittedName>
</protein>